<dbReference type="CDD" id="cd13578">
    <property type="entry name" value="PBP2_Bug27"/>
    <property type="match status" value="1"/>
</dbReference>
<dbReference type="InterPro" id="IPR042100">
    <property type="entry name" value="Bug_dom1"/>
</dbReference>
<organism evidence="3 4">
    <name type="scientific">Bordetella genomosp. 12</name>
    <dbReference type="NCBI Taxonomy" id="463035"/>
    <lineage>
        <taxon>Bacteria</taxon>
        <taxon>Pseudomonadati</taxon>
        <taxon>Pseudomonadota</taxon>
        <taxon>Betaproteobacteria</taxon>
        <taxon>Burkholderiales</taxon>
        <taxon>Alcaligenaceae</taxon>
        <taxon>Bordetella</taxon>
    </lineage>
</organism>
<protein>
    <submittedName>
        <fullName evidence="3">LacI family transcriptional regulator</fullName>
    </submittedName>
</protein>
<name>A0A261VBP0_9BORD</name>
<dbReference type="Gene3D" id="3.40.190.10">
    <property type="entry name" value="Periplasmic binding protein-like II"/>
    <property type="match status" value="1"/>
</dbReference>
<keyword evidence="4" id="KW-1185">Reference proteome</keyword>
<dbReference type="PANTHER" id="PTHR42928">
    <property type="entry name" value="TRICARBOXYLATE-BINDING PROTEIN"/>
    <property type="match status" value="1"/>
</dbReference>
<proteinExistence type="inferred from homology"/>
<dbReference type="RefSeq" id="WP_094815431.1">
    <property type="nucleotide sequence ID" value="NZ_NEVU01000003.1"/>
</dbReference>
<dbReference type="OrthoDB" id="8678477at2"/>
<keyword evidence="2" id="KW-0732">Signal</keyword>
<dbReference type="AlphaFoldDB" id="A0A261VBP0"/>
<dbReference type="SUPFAM" id="SSF53850">
    <property type="entry name" value="Periplasmic binding protein-like II"/>
    <property type="match status" value="1"/>
</dbReference>
<accession>A0A261VBP0</accession>
<gene>
    <name evidence="3" type="ORF">CAL22_17425</name>
</gene>
<dbReference type="Proteomes" id="UP000216429">
    <property type="component" value="Unassembled WGS sequence"/>
</dbReference>
<evidence type="ECO:0000313" key="4">
    <source>
        <dbReference type="Proteomes" id="UP000216429"/>
    </source>
</evidence>
<reference evidence="4" key="1">
    <citation type="submission" date="2017-05" db="EMBL/GenBank/DDBJ databases">
        <title>Complete and WGS of Bordetella genogroups.</title>
        <authorList>
            <person name="Spilker T."/>
            <person name="Lipuma J."/>
        </authorList>
    </citation>
    <scope>NUCLEOTIDE SEQUENCE [LARGE SCALE GENOMIC DNA]</scope>
    <source>
        <strain evidence="4">AU6712</strain>
    </source>
</reference>
<dbReference type="PROSITE" id="PS51318">
    <property type="entry name" value="TAT"/>
    <property type="match status" value="1"/>
</dbReference>
<evidence type="ECO:0000313" key="3">
    <source>
        <dbReference type="EMBL" id="OZI71588.1"/>
    </source>
</evidence>
<feature type="chain" id="PRO_5012040170" evidence="2">
    <location>
        <begin position="30"/>
        <end position="333"/>
    </location>
</feature>
<evidence type="ECO:0000256" key="1">
    <source>
        <dbReference type="ARBA" id="ARBA00006987"/>
    </source>
</evidence>
<dbReference type="EMBL" id="NEVU01000003">
    <property type="protein sequence ID" value="OZI71588.1"/>
    <property type="molecule type" value="Genomic_DNA"/>
</dbReference>
<dbReference type="PANTHER" id="PTHR42928:SF5">
    <property type="entry name" value="BLR1237 PROTEIN"/>
    <property type="match status" value="1"/>
</dbReference>
<dbReference type="InterPro" id="IPR005064">
    <property type="entry name" value="BUG"/>
</dbReference>
<feature type="signal peptide" evidence="2">
    <location>
        <begin position="1"/>
        <end position="29"/>
    </location>
</feature>
<comment type="caution">
    <text evidence="3">The sequence shown here is derived from an EMBL/GenBank/DDBJ whole genome shotgun (WGS) entry which is preliminary data.</text>
</comment>
<dbReference type="InterPro" id="IPR006311">
    <property type="entry name" value="TAT_signal"/>
</dbReference>
<sequence length="333" mass="35063">MNRRRFLRGAVAAPLLPAASAALLMPAWARAEAAAWPASPIKLVVPFPPGGGTDTSARLLAEKLTVLDKWQVIVDNRPGAAGNIGLDQVAKARPDGYTLAMAQTSNMAINPALYAKMPFDPLKDLTPIVEVCAQPVVLVVRNESPFHTLAELVDAARREPGKYTVAQAGLGTVGHLAGEMLDRAAGIEMMQVPYRGAGPAMADLLGGQVDTYFGSAPAVMAQLQAKKMRALAVTSSRRLQGLPDVPTVAEQGYPGFAATTWFGLVGPAGLPAGIVAKINQAVNAVVGREEVRERLQAEGSEPIGGTPEAFAQLIQSEHAKWGKLIREAGIKVE</sequence>
<dbReference type="Pfam" id="PF03401">
    <property type="entry name" value="TctC"/>
    <property type="match status" value="1"/>
</dbReference>
<dbReference type="Gene3D" id="3.40.190.150">
    <property type="entry name" value="Bordetella uptake gene, domain 1"/>
    <property type="match status" value="1"/>
</dbReference>
<dbReference type="PIRSF" id="PIRSF017082">
    <property type="entry name" value="YflP"/>
    <property type="match status" value="1"/>
</dbReference>
<evidence type="ECO:0000256" key="2">
    <source>
        <dbReference type="SAM" id="SignalP"/>
    </source>
</evidence>
<comment type="similarity">
    <text evidence="1">Belongs to the UPF0065 (bug) family.</text>
</comment>